<keyword evidence="2" id="KW-1185">Reference proteome</keyword>
<dbReference type="AlphaFoldDB" id="A0AAW9DM34"/>
<protein>
    <submittedName>
        <fullName evidence="1">Uncharacterized protein</fullName>
    </submittedName>
</protein>
<gene>
    <name evidence="1" type="ORF">SIL87_01475</name>
</gene>
<comment type="caution">
    <text evidence="1">The sequence shown here is derived from an EMBL/GenBank/DDBJ whole genome shotgun (WGS) entry which is preliminary data.</text>
</comment>
<evidence type="ECO:0000313" key="2">
    <source>
        <dbReference type="Proteomes" id="UP001279553"/>
    </source>
</evidence>
<organism evidence="1 2">
    <name type="scientific">Acidiphilium acidophilum</name>
    <name type="common">Thiobacillus acidophilus</name>
    <dbReference type="NCBI Taxonomy" id="76588"/>
    <lineage>
        <taxon>Bacteria</taxon>
        <taxon>Pseudomonadati</taxon>
        <taxon>Pseudomonadota</taxon>
        <taxon>Alphaproteobacteria</taxon>
        <taxon>Acetobacterales</taxon>
        <taxon>Acidocellaceae</taxon>
        <taxon>Acidiphilium</taxon>
    </lineage>
</organism>
<dbReference type="RefSeq" id="WP_319612511.1">
    <property type="nucleotide sequence ID" value="NZ_JAWXYB010000006.1"/>
</dbReference>
<proteinExistence type="predicted"/>
<reference evidence="1 2" key="1">
    <citation type="submission" date="2023-11" db="EMBL/GenBank/DDBJ databases">
        <title>MicrobeMod: A computational toolkit for identifying prokaryotic methylation and restriction-modification with nanopore sequencing.</title>
        <authorList>
            <person name="Crits-Christoph A."/>
            <person name="Kang S.C."/>
            <person name="Lee H."/>
            <person name="Ostrov N."/>
        </authorList>
    </citation>
    <scope>NUCLEOTIDE SEQUENCE [LARGE SCALE GENOMIC DNA]</scope>
    <source>
        <strain evidence="1 2">DSMZ 700</strain>
    </source>
</reference>
<evidence type="ECO:0000313" key="1">
    <source>
        <dbReference type="EMBL" id="MDX5929437.1"/>
    </source>
</evidence>
<sequence>MTNTQAAVDEINAIMTDPSASGWVKTALDSALKRDPVDAVNDAEFLLGVLMRRLDNIFRQGERSSRDD</sequence>
<name>A0AAW9DM34_ACIAO</name>
<dbReference type="EMBL" id="JAWXYB010000006">
    <property type="protein sequence ID" value="MDX5929437.1"/>
    <property type="molecule type" value="Genomic_DNA"/>
</dbReference>
<accession>A0AAW9DM34</accession>
<dbReference type="Proteomes" id="UP001279553">
    <property type="component" value="Unassembled WGS sequence"/>
</dbReference>